<keyword evidence="1" id="KW-1133">Transmembrane helix</keyword>
<keyword evidence="1" id="KW-0812">Transmembrane</keyword>
<evidence type="ECO:0000256" key="1">
    <source>
        <dbReference type="SAM" id="Phobius"/>
    </source>
</evidence>
<keyword evidence="3" id="KW-1185">Reference proteome</keyword>
<name>A0ABY7TDE1_9SPHI</name>
<feature type="transmembrane region" description="Helical" evidence="1">
    <location>
        <begin position="86"/>
        <end position="106"/>
    </location>
</feature>
<dbReference type="EMBL" id="CP117167">
    <property type="protein sequence ID" value="WCT14351.1"/>
    <property type="molecule type" value="Genomic_DNA"/>
</dbReference>
<proteinExistence type="predicted"/>
<gene>
    <name evidence="2" type="ORF">PQO05_10445</name>
</gene>
<sequence length="115" mass="12833">MEKNLTLVILFVSTFGSISYIIGAVLNYRLKSKFLNRGLSDVSLIKAIDNIRIDSRLNALKWALILSFLGIGLIINKSFALDPNSITPYIILSFSIALGLLLFYLIKSKPAKEKQ</sequence>
<protein>
    <recommendedName>
        <fullName evidence="4">SdpI/YhfL family protein</fullName>
    </recommendedName>
</protein>
<evidence type="ECO:0000313" key="2">
    <source>
        <dbReference type="EMBL" id="WCT14351.1"/>
    </source>
</evidence>
<dbReference type="Proteomes" id="UP001216139">
    <property type="component" value="Chromosome"/>
</dbReference>
<accession>A0ABY7TDE1</accession>
<feature type="transmembrane region" description="Helical" evidence="1">
    <location>
        <begin position="62"/>
        <end position="80"/>
    </location>
</feature>
<keyword evidence="1" id="KW-0472">Membrane</keyword>
<evidence type="ECO:0000313" key="3">
    <source>
        <dbReference type="Proteomes" id="UP001216139"/>
    </source>
</evidence>
<organism evidence="2 3">
    <name type="scientific">Mucilaginibacter jinjuensis</name>
    <dbReference type="NCBI Taxonomy" id="1176721"/>
    <lineage>
        <taxon>Bacteria</taxon>
        <taxon>Pseudomonadati</taxon>
        <taxon>Bacteroidota</taxon>
        <taxon>Sphingobacteriia</taxon>
        <taxon>Sphingobacteriales</taxon>
        <taxon>Sphingobacteriaceae</taxon>
        <taxon>Mucilaginibacter</taxon>
    </lineage>
</organism>
<reference evidence="2 3" key="1">
    <citation type="submission" date="2023-02" db="EMBL/GenBank/DDBJ databases">
        <title>Genome sequence of Mucilaginibacter jinjuensis strain KACC 16571.</title>
        <authorList>
            <person name="Kim S."/>
            <person name="Heo J."/>
            <person name="Kwon S.-W."/>
        </authorList>
    </citation>
    <scope>NUCLEOTIDE SEQUENCE [LARGE SCALE GENOMIC DNA]</scope>
    <source>
        <strain evidence="2 3">KACC 16571</strain>
    </source>
</reference>
<evidence type="ECO:0008006" key="4">
    <source>
        <dbReference type="Google" id="ProtNLM"/>
    </source>
</evidence>
<feature type="transmembrane region" description="Helical" evidence="1">
    <location>
        <begin position="6"/>
        <end position="28"/>
    </location>
</feature>
<dbReference type="RefSeq" id="WP_273632813.1">
    <property type="nucleotide sequence ID" value="NZ_CP117167.1"/>
</dbReference>